<dbReference type="GO" id="GO:0000793">
    <property type="term" value="C:condensed chromosome"/>
    <property type="evidence" value="ECO:0007669"/>
    <property type="project" value="TreeGrafter"/>
</dbReference>
<dbReference type="PANTHER" id="PTHR46060">
    <property type="entry name" value="MARINER MOS1 TRANSPOSASE-LIKE PROTEIN"/>
    <property type="match status" value="1"/>
</dbReference>
<dbReference type="GO" id="GO:0044774">
    <property type="term" value="P:mitotic DNA integrity checkpoint signaling"/>
    <property type="evidence" value="ECO:0007669"/>
    <property type="project" value="TreeGrafter"/>
</dbReference>
<dbReference type="GO" id="GO:0003690">
    <property type="term" value="F:double-stranded DNA binding"/>
    <property type="evidence" value="ECO:0007669"/>
    <property type="project" value="TreeGrafter"/>
</dbReference>
<name>A0A0N5BGA5_STREA</name>
<dbReference type="GO" id="GO:0000729">
    <property type="term" value="P:DNA double-strand break processing"/>
    <property type="evidence" value="ECO:0007669"/>
    <property type="project" value="TreeGrafter"/>
</dbReference>
<sequence length="139" mass="16411">MLPKKDLRVIFLYEFKLGRNGAEAYQNIVDAWGEGSTSKRTDDKLRCHISKIILKKFGELKYEALPHLPYSPDLSPTIFNLFKYLDVFFKDKLFKNRDSAEEAFTDFIKSKKPEFYKTGIQKLVERWEKCVNSNGYYFT</sequence>
<dbReference type="GO" id="GO:0031297">
    <property type="term" value="P:replication fork processing"/>
    <property type="evidence" value="ECO:0007669"/>
    <property type="project" value="TreeGrafter"/>
</dbReference>
<dbReference type="STRING" id="174720.A0A0N5BGA5"/>
<evidence type="ECO:0000259" key="1">
    <source>
        <dbReference type="Pfam" id="PF17906"/>
    </source>
</evidence>
<feature type="domain" description="Mos1 transposase HTH" evidence="1">
    <location>
        <begin position="4"/>
        <end position="41"/>
    </location>
</feature>
<dbReference type="GO" id="GO:0042800">
    <property type="term" value="F:histone H3K4 methyltransferase activity"/>
    <property type="evidence" value="ECO:0007669"/>
    <property type="project" value="TreeGrafter"/>
</dbReference>
<dbReference type="Gene3D" id="3.30.420.10">
    <property type="entry name" value="Ribonuclease H-like superfamily/Ribonuclease H"/>
    <property type="match status" value="1"/>
</dbReference>
<dbReference type="InterPro" id="IPR036397">
    <property type="entry name" value="RNaseH_sf"/>
</dbReference>
<dbReference type="InterPro" id="IPR052709">
    <property type="entry name" value="Transposase-MT_Hybrid"/>
</dbReference>
<organism evidence="2 3">
    <name type="scientific">Strongyloides papillosus</name>
    <name type="common">Intestinal threadworm</name>
    <dbReference type="NCBI Taxonomy" id="174720"/>
    <lineage>
        <taxon>Eukaryota</taxon>
        <taxon>Metazoa</taxon>
        <taxon>Ecdysozoa</taxon>
        <taxon>Nematoda</taxon>
        <taxon>Chromadorea</taxon>
        <taxon>Rhabditida</taxon>
        <taxon>Tylenchina</taxon>
        <taxon>Panagrolaimomorpha</taxon>
        <taxon>Strongyloidoidea</taxon>
        <taxon>Strongyloididae</taxon>
        <taxon>Strongyloides</taxon>
    </lineage>
</organism>
<dbReference type="GO" id="GO:0005634">
    <property type="term" value="C:nucleus"/>
    <property type="evidence" value="ECO:0007669"/>
    <property type="project" value="TreeGrafter"/>
</dbReference>
<evidence type="ECO:0000313" key="3">
    <source>
        <dbReference type="WBParaSite" id="SPAL_0000501400.1"/>
    </source>
</evidence>
<dbReference type="GO" id="GO:0000014">
    <property type="term" value="F:single-stranded DNA endodeoxyribonuclease activity"/>
    <property type="evidence" value="ECO:0007669"/>
    <property type="project" value="TreeGrafter"/>
</dbReference>
<protein>
    <submittedName>
        <fullName evidence="3">HTH_48 domain-containing protein</fullName>
    </submittedName>
</protein>
<dbReference type="GO" id="GO:0044547">
    <property type="term" value="F:DNA topoisomerase binding"/>
    <property type="evidence" value="ECO:0007669"/>
    <property type="project" value="TreeGrafter"/>
</dbReference>
<dbReference type="GO" id="GO:0003697">
    <property type="term" value="F:single-stranded DNA binding"/>
    <property type="evidence" value="ECO:0007669"/>
    <property type="project" value="TreeGrafter"/>
</dbReference>
<dbReference type="GO" id="GO:0006303">
    <property type="term" value="P:double-strand break repair via nonhomologous end joining"/>
    <property type="evidence" value="ECO:0007669"/>
    <property type="project" value="TreeGrafter"/>
</dbReference>
<dbReference type="GO" id="GO:0015074">
    <property type="term" value="P:DNA integration"/>
    <property type="evidence" value="ECO:0007669"/>
    <property type="project" value="TreeGrafter"/>
</dbReference>
<dbReference type="Proteomes" id="UP000046392">
    <property type="component" value="Unplaced"/>
</dbReference>
<accession>A0A0N5BGA5</accession>
<evidence type="ECO:0000313" key="2">
    <source>
        <dbReference type="Proteomes" id="UP000046392"/>
    </source>
</evidence>
<proteinExistence type="predicted"/>
<dbReference type="Pfam" id="PF17906">
    <property type="entry name" value="HTH_48"/>
    <property type="match status" value="1"/>
</dbReference>
<dbReference type="GO" id="GO:0046975">
    <property type="term" value="F:histone H3K36 methyltransferase activity"/>
    <property type="evidence" value="ECO:0007669"/>
    <property type="project" value="TreeGrafter"/>
</dbReference>
<keyword evidence="2" id="KW-1185">Reference proteome</keyword>
<dbReference type="InterPro" id="IPR041426">
    <property type="entry name" value="Mos1_HTH"/>
</dbReference>
<reference evidence="3" key="1">
    <citation type="submission" date="2017-02" db="UniProtKB">
        <authorList>
            <consortium name="WormBaseParasite"/>
        </authorList>
    </citation>
    <scope>IDENTIFICATION</scope>
</reference>
<dbReference type="PANTHER" id="PTHR46060:SF2">
    <property type="entry name" value="HISTONE-LYSINE N-METHYLTRANSFERASE SETMAR"/>
    <property type="match status" value="1"/>
</dbReference>
<dbReference type="AlphaFoldDB" id="A0A0N5BGA5"/>
<dbReference type="WBParaSite" id="SPAL_0000501400.1">
    <property type="protein sequence ID" value="SPAL_0000501400.1"/>
    <property type="gene ID" value="SPAL_0000501400"/>
</dbReference>
<dbReference type="GO" id="GO:0035861">
    <property type="term" value="C:site of double-strand break"/>
    <property type="evidence" value="ECO:0007669"/>
    <property type="project" value="TreeGrafter"/>
</dbReference>